<dbReference type="GO" id="GO:0000166">
    <property type="term" value="F:nucleotide binding"/>
    <property type="evidence" value="ECO:0007669"/>
    <property type="project" value="UniProtKB-KW"/>
</dbReference>
<dbReference type="PANTHER" id="PTHR13232">
    <property type="entry name" value="NAD(P)H-HYDRATE EPIMERASE"/>
    <property type="match status" value="1"/>
</dbReference>
<dbReference type="Gene3D" id="3.40.50.10260">
    <property type="entry name" value="YjeF N-terminal domain"/>
    <property type="match status" value="1"/>
</dbReference>
<evidence type="ECO:0000256" key="10">
    <source>
        <dbReference type="HAMAP-Rule" id="MF_01966"/>
    </source>
</evidence>
<comment type="caution">
    <text evidence="10">Lacks conserved residue(s) required for the propagation of feature annotation.</text>
</comment>
<accession>A0A075HB52</accession>
<evidence type="ECO:0000256" key="5">
    <source>
        <dbReference type="ARBA" id="ARBA00022741"/>
    </source>
</evidence>
<keyword evidence="9 10" id="KW-0413">Isomerase</keyword>
<feature type="binding site" evidence="10">
    <location>
        <position position="166"/>
    </location>
    <ligand>
        <name>(6S)-NADPHX</name>
        <dbReference type="ChEBI" id="CHEBI:64076"/>
    </ligand>
</feature>
<feature type="binding site" evidence="10">
    <location>
        <position position="133"/>
    </location>
    <ligand>
        <name>K(+)</name>
        <dbReference type="ChEBI" id="CHEBI:29103"/>
    </ligand>
</feature>
<evidence type="ECO:0000256" key="4">
    <source>
        <dbReference type="ARBA" id="ARBA00022723"/>
    </source>
</evidence>
<evidence type="ECO:0000313" key="12">
    <source>
        <dbReference type="EMBL" id="AIF11717.1"/>
    </source>
</evidence>
<dbReference type="NCBIfam" id="TIGR00197">
    <property type="entry name" value="yjeF_nterm"/>
    <property type="match status" value="1"/>
</dbReference>
<evidence type="ECO:0000256" key="7">
    <source>
        <dbReference type="ARBA" id="ARBA00022958"/>
    </source>
</evidence>
<evidence type="ECO:0000256" key="6">
    <source>
        <dbReference type="ARBA" id="ARBA00022857"/>
    </source>
</evidence>
<name>A0A075HB52_9ARCH</name>
<feature type="binding site" evidence="10">
    <location>
        <begin position="137"/>
        <end position="143"/>
    </location>
    <ligand>
        <name>(6S)-NADPHX</name>
        <dbReference type="ChEBI" id="CHEBI:64076"/>
    </ligand>
</feature>
<feature type="domain" description="YjeF N-terminal" evidence="11">
    <location>
        <begin position="9"/>
        <end position="221"/>
    </location>
</feature>
<dbReference type="PANTHER" id="PTHR13232:SF10">
    <property type="entry name" value="NAD(P)H-HYDRATE EPIMERASE"/>
    <property type="match status" value="1"/>
</dbReference>
<organism evidence="12">
    <name type="scientific">uncultured marine thaumarchaeote KM3_53_E01</name>
    <dbReference type="NCBI Taxonomy" id="1456183"/>
    <lineage>
        <taxon>Archaea</taxon>
        <taxon>Nitrososphaerota</taxon>
        <taxon>environmental samples</taxon>
    </lineage>
</organism>
<dbReference type="PROSITE" id="PS51385">
    <property type="entry name" value="YJEF_N"/>
    <property type="match status" value="1"/>
</dbReference>
<dbReference type="InterPro" id="IPR004443">
    <property type="entry name" value="YjeF_N_dom"/>
</dbReference>
<keyword evidence="8 10" id="KW-0520">NAD</keyword>
<comment type="similarity">
    <text evidence="10">Belongs to the NnrE/AIBP family.</text>
</comment>
<feature type="binding site" evidence="10">
    <location>
        <position position="169"/>
    </location>
    <ligand>
        <name>K(+)</name>
        <dbReference type="ChEBI" id="CHEBI:29103"/>
    </ligand>
</feature>
<keyword evidence="7 10" id="KW-0630">Potassium</keyword>
<dbReference type="GO" id="GO:0052856">
    <property type="term" value="F:NAD(P)HX epimerase activity"/>
    <property type="evidence" value="ECO:0007669"/>
    <property type="project" value="UniProtKB-UniRule"/>
</dbReference>
<comment type="catalytic activity">
    <reaction evidence="1 10">
        <text>(6R)-NADHX = (6S)-NADHX</text>
        <dbReference type="Rhea" id="RHEA:32215"/>
        <dbReference type="ChEBI" id="CHEBI:64074"/>
        <dbReference type="ChEBI" id="CHEBI:64075"/>
        <dbReference type="EC" id="5.1.99.6"/>
    </reaction>
</comment>
<proteinExistence type="inferred from homology"/>
<feature type="binding site" evidence="10">
    <location>
        <position position="59"/>
    </location>
    <ligand>
        <name>K(+)</name>
        <dbReference type="ChEBI" id="CHEBI:29103"/>
    </ligand>
</feature>
<comment type="cofactor">
    <cofactor evidence="10">
        <name>K(+)</name>
        <dbReference type="ChEBI" id="CHEBI:29103"/>
    </cofactor>
    <text evidence="10">Binds 1 potassium ion per subunit.</text>
</comment>
<feature type="binding site" evidence="10">
    <location>
        <begin position="58"/>
        <end position="62"/>
    </location>
    <ligand>
        <name>(6S)-NADPHX</name>
        <dbReference type="ChEBI" id="CHEBI:64076"/>
    </ligand>
</feature>
<sequence length="223" mass="24718">MESITPEKMKLLEDMAEEIGISKLVLMENAGLQLANVIQKQYSKNKSKNILIVCGSGNNGGDGLVCARHLIQFADEITICLLNIKGKLKTHEIKKNWNLIEGIKQIKKMEVFQNKNFTKEFENEVNKSDIIVDALFGTGLNGKLNNQIEFVMNQINKSKKSIVAVDIPSGLNPLDGSVANYVIKAELTVTFHKSKSGLLQRNEITGEIVIVDIGIPPELENNL</sequence>
<dbReference type="GO" id="GO:0046872">
    <property type="term" value="F:metal ion binding"/>
    <property type="evidence" value="ECO:0007669"/>
    <property type="project" value="UniProtKB-KW"/>
</dbReference>
<evidence type="ECO:0000259" key="11">
    <source>
        <dbReference type="PROSITE" id="PS51385"/>
    </source>
</evidence>
<dbReference type="SUPFAM" id="SSF64153">
    <property type="entry name" value="YjeF N-terminal domain-like"/>
    <property type="match status" value="1"/>
</dbReference>
<dbReference type="GO" id="GO:0016301">
    <property type="term" value="F:kinase activity"/>
    <property type="evidence" value="ECO:0007669"/>
    <property type="project" value="UniProtKB-KW"/>
</dbReference>
<evidence type="ECO:0000256" key="2">
    <source>
        <dbReference type="ARBA" id="ARBA00000909"/>
    </source>
</evidence>
<keyword evidence="6 10" id="KW-0521">NADP</keyword>
<evidence type="ECO:0000256" key="9">
    <source>
        <dbReference type="ARBA" id="ARBA00023235"/>
    </source>
</evidence>
<protein>
    <recommendedName>
        <fullName evidence="3 10">NAD(P)H-hydrate epimerase</fullName>
        <ecNumber evidence="3 10">5.1.99.6</ecNumber>
    </recommendedName>
    <alternativeName>
        <fullName evidence="10">NAD(P)HX epimerase</fullName>
    </alternativeName>
</protein>
<evidence type="ECO:0000256" key="8">
    <source>
        <dbReference type="ARBA" id="ARBA00023027"/>
    </source>
</evidence>
<dbReference type="EC" id="5.1.99.6" evidence="3 10"/>
<keyword evidence="12" id="KW-0808">Transferase</keyword>
<keyword evidence="5 10" id="KW-0547">Nucleotide-binding</keyword>
<dbReference type="Pfam" id="PF03853">
    <property type="entry name" value="YjeF_N"/>
    <property type="match status" value="1"/>
</dbReference>
<comment type="function">
    <text evidence="10">Catalyzes the epimerization of the S- and R-forms of NAD(P)HX, a damaged form of NAD(P)H that is a result of enzymatic or heat-dependent hydration. This is a prerequisite for the S-specific NAD(P)H-hydrate dehydratase to allow the repair of both epimers of NAD(P)HX.</text>
</comment>
<dbReference type="EMBL" id="KF900925">
    <property type="protein sequence ID" value="AIF11717.1"/>
    <property type="molecule type" value="Genomic_DNA"/>
</dbReference>
<reference evidence="12" key="1">
    <citation type="journal article" date="2014" name="Genome Biol. Evol.">
        <title>Pangenome evidence for extensive interdomain horizontal transfer affecting lineage core and shell genes in uncultured planktonic thaumarchaeota and euryarchaeota.</title>
        <authorList>
            <person name="Deschamps P."/>
            <person name="Zivanovic Y."/>
            <person name="Moreira D."/>
            <person name="Rodriguez-Valera F."/>
            <person name="Lopez-Garcia P."/>
        </authorList>
    </citation>
    <scope>NUCLEOTIDE SEQUENCE</scope>
</reference>
<comment type="catalytic activity">
    <reaction evidence="2 10">
        <text>(6R)-NADPHX = (6S)-NADPHX</text>
        <dbReference type="Rhea" id="RHEA:32227"/>
        <dbReference type="ChEBI" id="CHEBI:64076"/>
        <dbReference type="ChEBI" id="CHEBI:64077"/>
        <dbReference type="EC" id="5.1.99.6"/>
    </reaction>
</comment>
<gene>
    <name evidence="10" type="primary">nnrE</name>
</gene>
<evidence type="ECO:0000256" key="3">
    <source>
        <dbReference type="ARBA" id="ARBA00012228"/>
    </source>
</evidence>
<keyword evidence="4 10" id="KW-0479">Metal-binding</keyword>
<dbReference type="InterPro" id="IPR036652">
    <property type="entry name" value="YjeF_N_dom_sf"/>
</dbReference>
<keyword evidence="12" id="KW-0418">Kinase</keyword>
<dbReference type="HAMAP" id="MF_01966">
    <property type="entry name" value="NADHX_epimerase"/>
    <property type="match status" value="1"/>
</dbReference>
<evidence type="ECO:0000256" key="1">
    <source>
        <dbReference type="ARBA" id="ARBA00000013"/>
    </source>
</evidence>
<dbReference type="AlphaFoldDB" id="A0A075HB52"/>
<dbReference type="InterPro" id="IPR032976">
    <property type="entry name" value="YJEFN_prot_NAXE-like"/>
</dbReference>